<proteinExistence type="predicted"/>
<name>A0A6I9YCA0_9SAUR</name>
<feature type="domain" description="C2" evidence="1">
    <location>
        <begin position="62"/>
        <end position="117"/>
    </location>
</feature>
<protein>
    <submittedName>
        <fullName evidence="3 4">Regulator of G-protein signaling 3-like isoform X1</fullName>
    </submittedName>
</protein>
<dbReference type="PANTHER" id="PTHR46848:SF1">
    <property type="entry name" value="REGULATOR OF G-PROTEIN SIGNALING 3"/>
    <property type="match status" value="1"/>
</dbReference>
<dbReference type="PANTHER" id="PTHR46848">
    <property type="entry name" value="REGULATOR OF G-PROTEIN SIGNALING 3"/>
    <property type="match status" value="1"/>
</dbReference>
<dbReference type="InterPro" id="IPR035892">
    <property type="entry name" value="C2_domain_sf"/>
</dbReference>
<evidence type="ECO:0000313" key="3">
    <source>
        <dbReference type="RefSeq" id="XP_013921771.1"/>
    </source>
</evidence>
<keyword evidence="2" id="KW-1185">Reference proteome</keyword>
<gene>
    <name evidence="3 4" type="primary">LOC106548829</name>
</gene>
<accession>A0A6I9YCA0</accession>
<reference evidence="3 4" key="1">
    <citation type="submission" date="2025-04" db="UniProtKB">
        <authorList>
            <consortium name="RefSeq"/>
        </authorList>
    </citation>
    <scope>IDENTIFICATION</scope>
    <source>
        <tissue evidence="3 4">Skeletal muscle</tissue>
    </source>
</reference>
<evidence type="ECO:0000313" key="2">
    <source>
        <dbReference type="Proteomes" id="UP000504617"/>
    </source>
</evidence>
<dbReference type="KEGG" id="tsr:106548829"/>
<dbReference type="AlphaFoldDB" id="A0A6I9YCA0"/>
<dbReference type="GO" id="GO:0005886">
    <property type="term" value="C:plasma membrane"/>
    <property type="evidence" value="ECO:0007669"/>
    <property type="project" value="TreeGrafter"/>
</dbReference>
<sequence length="118" mass="13434">MELEVGVKGCIPEQFQDGNLSQVQASPKKLPAFLLKRRRKISQACVKERGQLKLSIHLQGRRLKLYVVEAKRLMGKQDRVCGSFVKVSIVPDTSRKCRQKSRTILGSTNPVFHEQFIL</sequence>
<dbReference type="InterPro" id="IPR000008">
    <property type="entry name" value="C2_dom"/>
</dbReference>
<dbReference type="Proteomes" id="UP000504617">
    <property type="component" value="Unplaced"/>
</dbReference>
<dbReference type="RefSeq" id="XP_013921772.1">
    <property type="nucleotide sequence ID" value="XM_014066297.1"/>
</dbReference>
<dbReference type="GO" id="GO:0005634">
    <property type="term" value="C:nucleus"/>
    <property type="evidence" value="ECO:0007669"/>
    <property type="project" value="TreeGrafter"/>
</dbReference>
<dbReference type="SUPFAM" id="SSF49562">
    <property type="entry name" value="C2 domain (Calcium/lipid-binding domain, CaLB)"/>
    <property type="match status" value="1"/>
</dbReference>
<dbReference type="Gene3D" id="2.60.40.150">
    <property type="entry name" value="C2 domain"/>
    <property type="match status" value="1"/>
</dbReference>
<dbReference type="GeneID" id="106548829"/>
<dbReference type="RefSeq" id="XP_013921771.1">
    <property type="nucleotide sequence ID" value="XM_014066296.1"/>
</dbReference>
<dbReference type="OrthoDB" id="196547at2759"/>
<organism evidence="2 3">
    <name type="scientific">Thamnophis sirtalis</name>
    <dbReference type="NCBI Taxonomy" id="35019"/>
    <lineage>
        <taxon>Eukaryota</taxon>
        <taxon>Metazoa</taxon>
        <taxon>Chordata</taxon>
        <taxon>Craniata</taxon>
        <taxon>Vertebrata</taxon>
        <taxon>Euteleostomi</taxon>
        <taxon>Lepidosauria</taxon>
        <taxon>Squamata</taxon>
        <taxon>Bifurcata</taxon>
        <taxon>Unidentata</taxon>
        <taxon>Episquamata</taxon>
        <taxon>Toxicofera</taxon>
        <taxon>Serpentes</taxon>
        <taxon>Colubroidea</taxon>
        <taxon>Colubridae</taxon>
        <taxon>Natricinae</taxon>
        <taxon>Thamnophis</taxon>
    </lineage>
</organism>
<dbReference type="Pfam" id="PF00168">
    <property type="entry name" value="C2"/>
    <property type="match status" value="1"/>
</dbReference>
<evidence type="ECO:0000259" key="1">
    <source>
        <dbReference type="Pfam" id="PF00168"/>
    </source>
</evidence>
<evidence type="ECO:0000313" key="4">
    <source>
        <dbReference type="RefSeq" id="XP_013921772.1"/>
    </source>
</evidence>